<keyword evidence="7" id="KW-0560">Oxidoreductase</keyword>
<comment type="similarity">
    <text evidence="3">Belongs to the prokaryotic molybdopterin-containing oxidoreductase family.</text>
</comment>
<dbReference type="GO" id="GO:0051539">
    <property type="term" value="F:4 iron, 4 sulfur cluster binding"/>
    <property type="evidence" value="ECO:0007669"/>
    <property type="project" value="UniProtKB-KW"/>
</dbReference>
<sequence>MKTKKGNYPTTPEMLSDLKLKDIPEFATGFKAIKSTMEHISREAGIGRGLLGLNKMNQKGGFDCPGCAWPDPDGHRSNLGEYCENGAKALAEEATTLQATPEFFKNHRVSELLQWTDYELGKSGRITEPMILEPGDHNYKPISWNGAFKKIADELNALPSPDDAIFYTSGRTSNEAAFLHQLFVRQFGTNNLPDCSNMCHESSGSALSETIGIGKATIKLDDFSKTDLVIIMGQNPGTNHPRMLSALEETKRHGGKIIAINPLPEVGLLKFKHPQKLSDMLGKPKELTDIFLQVKINGDVALLKAILLFLINEAEKNHPDALDREFIQHYTENFDLFLSDLKLNSIRDLVTRSGVPYNRFLEASELILRSKKIIICWAMGLTQHKNAVDNVREAVNLLLLKGSIGIEGGGVCPVRGHSNVQGDRTMGIWEVAQKDFLDKLGVRFQFSPPYHNGYDVVRAIKAMERQKGKVFIGLGGNFISATPDTELTANALRNCKLTVQVSTKPNRSHLVHGDTAIILPCLGRSDKDLQNGIPQFVSVENSMGIVHSSQGNLQPVSKHLMSEPMIIARLAQETLGPNATFDWVQMASKYDLIRDAISEVIPGFEDYNRKVRQPAGFYLPNGPRERKFTTPSGKAQFTTNKPSDVTLKDGEFIMMTIRSHDQYNTTIYGLDDRYRGIHNERRVVLMNREDLQLAKIPEQSIVDLQSDFEGEKRVAKNFIALGYDIPRGCVATYFPEANVLVPINNVARKSNTPASKSVVVSIRKRTEGT</sequence>
<reference evidence="12" key="1">
    <citation type="submission" date="2023-02" db="EMBL/GenBank/DDBJ databases">
        <title>Genome of Flavobacteriaceae gen. nov. sp. strain F89.</title>
        <authorList>
            <person name="Wang Y."/>
        </authorList>
    </citation>
    <scope>NUCLEOTIDE SEQUENCE</scope>
    <source>
        <strain evidence="12">F89</strain>
    </source>
</reference>
<dbReference type="GO" id="GO:0008863">
    <property type="term" value="F:formate dehydrogenase (NAD+) activity"/>
    <property type="evidence" value="ECO:0007669"/>
    <property type="project" value="InterPro"/>
</dbReference>
<accession>A0AAE3ES91</accession>
<comment type="caution">
    <text evidence="12">The sequence shown here is derived from an EMBL/GenBank/DDBJ whole genome shotgun (WGS) entry which is preliminary data.</text>
</comment>
<evidence type="ECO:0000256" key="2">
    <source>
        <dbReference type="ARBA" id="ARBA00001966"/>
    </source>
</evidence>
<dbReference type="CDD" id="cd02767">
    <property type="entry name" value="MopB_ydeP"/>
    <property type="match status" value="1"/>
</dbReference>
<dbReference type="Gene3D" id="3.40.50.740">
    <property type="match status" value="1"/>
</dbReference>
<evidence type="ECO:0000259" key="11">
    <source>
        <dbReference type="Pfam" id="PF01568"/>
    </source>
</evidence>
<feature type="domain" description="Molybdopterin oxidoreductase" evidence="10">
    <location>
        <begin position="125"/>
        <end position="499"/>
    </location>
</feature>
<dbReference type="Pfam" id="PF01568">
    <property type="entry name" value="Molydop_binding"/>
    <property type="match status" value="1"/>
</dbReference>
<evidence type="ECO:0000256" key="5">
    <source>
        <dbReference type="ARBA" id="ARBA00022505"/>
    </source>
</evidence>
<evidence type="ECO:0000256" key="3">
    <source>
        <dbReference type="ARBA" id="ARBA00010312"/>
    </source>
</evidence>
<dbReference type="NCBIfam" id="TIGR01701">
    <property type="entry name" value="Fdhalpha-like"/>
    <property type="match status" value="1"/>
</dbReference>
<dbReference type="RefSeq" id="WP_317900579.1">
    <property type="nucleotide sequence ID" value="NZ_JAIRBC010000002.1"/>
</dbReference>
<dbReference type="InterPro" id="IPR037951">
    <property type="entry name" value="MopB_CT_YdeP"/>
</dbReference>
<dbReference type="GO" id="GO:0043546">
    <property type="term" value="F:molybdopterin cofactor binding"/>
    <property type="evidence" value="ECO:0007669"/>
    <property type="project" value="InterPro"/>
</dbReference>
<dbReference type="PIRSF" id="PIRSF000144">
    <property type="entry name" value="CbbBc"/>
    <property type="match status" value="1"/>
</dbReference>
<gene>
    <name evidence="12" type="ORF">K8352_01565</name>
</gene>
<dbReference type="Proteomes" id="UP001200642">
    <property type="component" value="Unassembled WGS sequence"/>
</dbReference>
<feature type="domain" description="Molybdopterin dinucleotide-binding" evidence="11">
    <location>
        <begin position="652"/>
        <end position="756"/>
    </location>
</feature>
<protein>
    <submittedName>
        <fullName evidence="12">FdhF/YdeP family oxidoreductase</fullName>
    </submittedName>
</protein>
<evidence type="ECO:0000313" key="13">
    <source>
        <dbReference type="Proteomes" id="UP001200642"/>
    </source>
</evidence>
<organism evidence="12 13">
    <name type="scientific">Cerina litoralis</name>
    <dbReference type="NCBI Taxonomy" id="2874477"/>
    <lineage>
        <taxon>Bacteria</taxon>
        <taxon>Pseudomonadati</taxon>
        <taxon>Bacteroidota</taxon>
        <taxon>Flavobacteriia</taxon>
        <taxon>Flavobacteriales</taxon>
        <taxon>Flavobacteriaceae</taxon>
        <taxon>Cerina</taxon>
    </lineage>
</organism>
<dbReference type="EMBL" id="JAIRBC010000002">
    <property type="protein sequence ID" value="MCG2459430.1"/>
    <property type="molecule type" value="Genomic_DNA"/>
</dbReference>
<dbReference type="InterPro" id="IPR041953">
    <property type="entry name" value="YdeP_MopB"/>
</dbReference>
<evidence type="ECO:0000256" key="1">
    <source>
        <dbReference type="ARBA" id="ARBA00001942"/>
    </source>
</evidence>
<dbReference type="Gene3D" id="3.40.228.10">
    <property type="entry name" value="Dimethylsulfoxide Reductase, domain 2"/>
    <property type="match status" value="1"/>
</dbReference>
<dbReference type="CDD" id="cd02787">
    <property type="entry name" value="MopB_CT_ydeP"/>
    <property type="match status" value="1"/>
</dbReference>
<name>A0AAE3ES91_9FLAO</name>
<keyword evidence="4" id="KW-0004">4Fe-4S</keyword>
<dbReference type="GO" id="GO:0030151">
    <property type="term" value="F:molybdenum ion binding"/>
    <property type="evidence" value="ECO:0007669"/>
    <property type="project" value="InterPro"/>
</dbReference>
<dbReference type="InterPro" id="IPR006657">
    <property type="entry name" value="MoPterin_dinucl-bd_dom"/>
</dbReference>
<evidence type="ECO:0000256" key="8">
    <source>
        <dbReference type="ARBA" id="ARBA00023004"/>
    </source>
</evidence>
<dbReference type="AlphaFoldDB" id="A0AAE3ES91"/>
<dbReference type="GO" id="GO:0016020">
    <property type="term" value="C:membrane"/>
    <property type="evidence" value="ECO:0007669"/>
    <property type="project" value="TreeGrafter"/>
</dbReference>
<dbReference type="Pfam" id="PF00384">
    <property type="entry name" value="Molybdopterin"/>
    <property type="match status" value="1"/>
</dbReference>
<dbReference type="SUPFAM" id="SSF50692">
    <property type="entry name" value="ADC-like"/>
    <property type="match status" value="1"/>
</dbReference>
<evidence type="ECO:0000259" key="10">
    <source>
        <dbReference type="Pfam" id="PF00384"/>
    </source>
</evidence>
<comment type="cofactor">
    <cofactor evidence="2">
        <name>[4Fe-4S] cluster</name>
        <dbReference type="ChEBI" id="CHEBI:49883"/>
    </cofactor>
</comment>
<evidence type="ECO:0000313" key="12">
    <source>
        <dbReference type="EMBL" id="MCG2459430.1"/>
    </source>
</evidence>
<evidence type="ECO:0000256" key="9">
    <source>
        <dbReference type="ARBA" id="ARBA00023014"/>
    </source>
</evidence>
<dbReference type="InterPro" id="IPR009010">
    <property type="entry name" value="Asp_de-COase-like_dom_sf"/>
</dbReference>
<dbReference type="PANTHER" id="PTHR43105">
    <property type="entry name" value="RESPIRATORY NITRATE REDUCTASE"/>
    <property type="match status" value="1"/>
</dbReference>
<keyword evidence="8" id="KW-0408">Iron</keyword>
<keyword evidence="9" id="KW-0411">Iron-sulfur</keyword>
<dbReference type="SUPFAM" id="SSF53706">
    <property type="entry name" value="Formate dehydrogenase/DMSO reductase, domains 1-3"/>
    <property type="match status" value="1"/>
</dbReference>
<keyword evidence="5" id="KW-0500">Molybdenum</keyword>
<dbReference type="InterPro" id="IPR010046">
    <property type="entry name" value="Mopterin_OxRdtse_a_bac"/>
</dbReference>
<evidence type="ECO:0000256" key="6">
    <source>
        <dbReference type="ARBA" id="ARBA00022723"/>
    </source>
</evidence>
<dbReference type="InterPro" id="IPR006656">
    <property type="entry name" value="Mopterin_OxRdtase"/>
</dbReference>
<dbReference type="GO" id="GO:0045333">
    <property type="term" value="P:cellular respiration"/>
    <property type="evidence" value="ECO:0007669"/>
    <property type="project" value="UniProtKB-ARBA"/>
</dbReference>
<keyword evidence="13" id="KW-1185">Reference proteome</keyword>
<comment type="cofactor">
    <cofactor evidence="1">
        <name>Mo-bis(molybdopterin guanine dinucleotide)</name>
        <dbReference type="ChEBI" id="CHEBI:60539"/>
    </cofactor>
</comment>
<evidence type="ECO:0000256" key="4">
    <source>
        <dbReference type="ARBA" id="ARBA00022485"/>
    </source>
</evidence>
<dbReference type="InterPro" id="IPR050123">
    <property type="entry name" value="Prok_molybdopt-oxidoreductase"/>
</dbReference>
<dbReference type="PANTHER" id="PTHR43105:SF4">
    <property type="entry name" value="PROTEIN YDEP"/>
    <property type="match status" value="1"/>
</dbReference>
<proteinExistence type="inferred from homology"/>
<evidence type="ECO:0000256" key="7">
    <source>
        <dbReference type="ARBA" id="ARBA00023002"/>
    </source>
</evidence>
<keyword evidence="6" id="KW-0479">Metal-binding</keyword>